<accession>A0A6G6J8N8</accession>
<dbReference type="KEGG" id="pnt:G5B91_35130"/>
<dbReference type="Proteomes" id="UP000501063">
    <property type="component" value="Plasmid pPniHBP1_1"/>
</dbReference>
<geneLocation type="plasmid" evidence="2">
    <name>ppnihbp1_1</name>
</geneLocation>
<name>A0A6G6J8N8_PSENT</name>
<proteinExistence type="predicted"/>
<reference evidence="1 2" key="1">
    <citation type="submission" date="2020-02" db="EMBL/GenBank/DDBJ databases">
        <title>Integrative conjugative elements (ICEs) and plasmids drive adaptation of Pseudomonas nitroreducens strain HBP1 to wastewater environment.</title>
        <authorList>
            <person name="Sentchilo V."/>
            <person name="Carraro N."/>
            <person name="Bertelli C."/>
            <person name="van der Meer J.R."/>
        </authorList>
    </citation>
    <scope>NUCLEOTIDE SEQUENCE [LARGE SCALE GENOMIC DNA]</scope>
    <source>
        <strain evidence="1 2">HBP1</strain>
        <plasmid evidence="2">ppnihbp1_1</plasmid>
    </source>
</reference>
<dbReference type="AlphaFoldDB" id="A0A6G6J8N8"/>
<evidence type="ECO:0000313" key="2">
    <source>
        <dbReference type="Proteomes" id="UP000501063"/>
    </source>
</evidence>
<evidence type="ECO:0000313" key="1">
    <source>
        <dbReference type="EMBL" id="QIE91567.1"/>
    </source>
</evidence>
<dbReference type="RefSeq" id="WP_024764875.1">
    <property type="nucleotide sequence ID" value="NZ_CP049142.1"/>
</dbReference>
<keyword evidence="1" id="KW-0614">Plasmid</keyword>
<protein>
    <submittedName>
        <fullName evidence="1">Uncharacterized protein</fullName>
    </submittedName>
</protein>
<sequence length="248" mass="27694">MTQTLQPTSQQHDHPWCLVYADYPLGEPVMDALIGPLFFETKRKALQQYLCQIAPRLEADDALKAYLGSLDEVVQLHPHLVTESSDQLCAAAETLDLEVLDLICSAYSHNEQSQGREVILLLEQVPSVWRWKAIEAEVQAEQAPASERRLLVTFHPQAWQNDYAIAVDPGPTQIDATEEILAMGRDQALRLTDDSDESDTLRLARLAPDWVRDWAGPHAIECEDAIAEFFEEQGLAAPARLPDSSPAI</sequence>
<gene>
    <name evidence="1" type="ORF">G5B91_35130</name>
</gene>
<organism evidence="1 2">
    <name type="scientific">Pseudomonas nitroreducens</name>
    <dbReference type="NCBI Taxonomy" id="46680"/>
    <lineage>
        <taxon>Bacteria</taxon>
        <taxon>Pseudomonadati</taxon>
        <taxon>Pseudomonadota</taxon>
        <taxon>Gammaproteobacteria</taxon>
        <taxon>Pseudomonadales</taxon>
        <taxon>Pseudomonadaceae</taxon>
        <taxon>Pseudomonas</taxon>
    </lineage>
</organism>
<dbReference type="EMBL" id="CP049142">
    <property type="protein sequence ID" value="QIE91567.1"/>
    <property type="molecule type" value="Genomic_DNA"/>
</dbReference>